<dbReference type="GO" id="GO:0000976">
    <property type="term" value="F:transcription cis-regulatory region binding"/>
    <property type="evidence" value="ECO:0007669"/>
    <property type="project" value="TreeGrafter"/>
</dbReference>
<feature type="compositionally biased region" description="Basic residues" evidence="3">
    <location>
        <begin position="7"/>
        <end position="18"/>
    </location>
</feature>
<dbReference type="GO" id="GO:0005634">
    <property type="term" value="C:nucleus"/>
    <property type="evidence" value="ECO:0007669"/>
    <property type="project" value="UniProtKB-SubCell"/>
</dbReference>
<comment type="caution">
    <text evidence="5">The sequence shown here is derived from an EMBL/GenBank/DDBJ whole genome shotgun (WGS) entry which is preliminary data.</text>
</comment>
<dbReference type="GO" id="GO:0008270">
    <property type="term" value="F:zinc ion binding"/>
    <property type="evidence" value="ECO:0007669"/>
    <property type="project" value="InterPro"/>
</dbReference>
<feature type="domain" description="Zn(2)-C6 fungal-type" evidence="4">
    <location>
        <begin position="94"/>
        <end position="122"/>
    </location>
</feature>
<protein>
    <recommendedName>
        <fullName evidence="4">Zn(2)-C6 fungal-type domain-containing protein</fullName>
    </recommendedName>
</protein>
<dbReference type="Proteomes" id="UP000245956">
    <property type="component" value="Unassembled WGS sequence"/>
</dbReference>
<dbReference type="SMART" id="SM00066">
    <property type="entry name" value="GAL4"/>
    <property type="match status" value="1"/>
</dbReference>
<feature type="region of interest" description="Disordered" evidence="3">
    <location>
        <begin position="1"/>
        <end position="23"/>
    </location>
</feature>
<dbReference type="Gene3D" id="4.10.240.10">
    <property type="entry name" value="Zn(2)-C6 fungal-type DNA-binding domain"/>
    <property type="match status" value="1"/>
</dbReference>
<evidence type="ECO:0000256" key="3">
    <source>
        <dbReference type="SAM" id="MobiDB-lite"/>
    </source>
</evidence>
<feature type="compositionally biased region" description="Low complexity" evidence="3">
    <location>
        <begin position="293"/>
        <end position="309"/>
    </location>
</feature>
<dbReference type="InterPro" id="IPR001138">
    <property type="entry name" value="Zn2Cys6_DnaBD"/>
</dbReference>
<dbReference type="InterPro" id="IPR021858">
    <property type="entry name" value="Fun_TF"/>
</dbReference>
<dbReference type="Gene3D" id="3.40.50.1820">
    <property type="entry name" value="alpha/beta hydrolase"/>
    <property type="match status" value="1"/>
</dbReference>
<name>A0A2U3EK72_PURLI</name>
<dbReference type="GO" id="GO:0045944">
    <property type="term" value="P:positive regulation of transcription by RNA polymerase II"/>
    <property type="evidence" value="ECO:0007669"/>
    <property type="project" value="TreeGrafter"/>
</dbReference>
<dbReference type="InterPro" id="IPR036864">
    <property type="entry name" value="Zn2-C6_fun-type_DNA-bd_sf"/>
</dbReference>
<feature type="region of interest" description="Disordered" evidence="3">
    <location>
        <begin position="286"/>
        <end position="318"/>
    </location>
</feature>
<dbReference type="Pfam" id="PF00172">
    <property type="entry name" value="Zn_clus"/>
    <property type="match status" value="1"/>
</dbReference>
<dbReference type="Pfam" id="PF00561">
    <property type="entry name" value="Abhydrolase_1"/>
    <property type="match status" value="1"/>
</dbReference>
<evidence type="ECO:0000256" key="1">
    <source>
        <dbReference type="ARBA" id="ARBA00004123"/>
    </source>
</evidence>
<keyword evidence="2" id="KW-0539">Nucleus</keyword>
<comment type="subcellular location">
    <subcellularLocation>
        <location evidence="1">Nucleus</location>
    </subcellularLocation>
</comment>
<dbReference type="PANTHER" id="PTHR37534">
    <property type="entry name" value="TRANSCRIPTIONAL ACTIVATOR PROTEIN UGA3"/>
    <property type="match status" value="1"/>
</dbReference>
<dbReference type="PANTHER" id="PTHR37534:SF18">
    <property type="entry name" value="ZN(II)2CYS6 TRANSCRIPTION FACTOR (EUROFUNG)"/>
    <property type="match status" value="1"/>
</dbReference>
<evidence type="ECO:0000256" key="2">
    <source>
        <dbReference type="ARBA" id="ARBA00023242"/>
    </source>
</evidence>
<dbReference type="SUPFAM" id="SSF57701">
    <property type="entry name" value="Zn2/Cys6 DNA-binding domain"/>
    <property type="match status" value="1"/>
</dbReference>
<dbReference type="SUPFAM" id="SSF53474">
    <property type="entry name" value="alpha/beta-Hydrolases"/>
    <property type="match status" value="1"/>
</dbReference>
<proteinExistence type="predicted"/>
<evidence type="ECO:0000313" key="6">
    <source>
        <dbReference type="Proteomes" id="UP000245956"/>
    </source>
</evidence>
<gene>
    <name evidence="5" type="ORF">PCL_08213</name>
</gene>
<dbReference type="PROSITE" id="PS50048">
    <property type="entry name" value="ZN2_CY6_FUNGAL_2"/>
    <property type="match status" value="1"/>
</dbReference>
<feature type="compositionally biased region" description="Low complexity" evidence="3">
    <location>
        <begin position="153"/>
        <end position="162"/>
    </location>
</feature>
<feature type="region of interest" description="Disordered" evidence="3">
    <location>
        <begin position="142"/>
        <end position="198"/>
    </location>
</feature>
<dbReference type="Pfam" id="PF11951">
    <property type="entry name" value="Fungal_trans_2"/>
    <property type="match status" value="1"/>
</dbReference>
<sequence>MPSALGRHQRAVQQRRPRFATEPSQSNLPLAACLFVSLTAVCQTPCTSNELSRSRRREAKACSISSSVARAASRNFIQATASHIMTGLGIAPVPCIRCKARRVKCDKRQPGCARCEKSAQPCPGYNRVRKFLDEGENLRHKIAKGTGSRRSDSSSASVVRDSTPAKAAGSVKQASPKTPFVASPRSRTDDTNGAGIDPAIIHEHSPLAGGQSKPEDVYPLNVHPASSIAMITPRSFSDLDFDAAYFDIDPQVYYADPINCCLLIPDASQADDDEFLDPTQTASSMLSPITSFDPSAQSGSGGSSLSAPSDQDDDDEEHEASHLIRYFADFTSQWLDIFDMEKFFGTVVPVRAVHSALLKNSLAAVAAKQFGSLRKASGARSSPEHGSYPPHEQSHWRSTLDIHFDKSGPEWFYKAASFYDKAIGQMMASLQTLRVCCSPGQPFPNYAADAQNLAKSRSQYPGASPLESPHRPSNCEDVADDLLAAISVFLLYEALDNRQAEMMQHMKGAQYLLTLDVDQNYQICNATDKSCPRIASSLTPTKAWVASFWNFAWVDYVVSYTRHTAPHIDTENMSMWKAAGLPLCDFGGLCIPETLRDANMSPPRLMTETAACRTLLWIVLETLKFVAWTEMEDKNMAAEEENAWSGRVRQHHGLAPSQRRQRWHRIRQHLESWKVALPVTFEPCVRISSHGPRRPGSSTPLQSDIPELFYSSAMCATAALLYHVTQIILMLHKPVDRASQSATRLLHAQRQTSALIEEHAREICALALGQSTLAVRMHMSRPLHLAGLCLQTKEHRQLLVELLTGIQRDTGYSTEWTVDLLRKEWGWSDVNSTDSAPDVRLASNGSAVRGIDEGTRMSADDSSPLSRLSPASGRFQGDIIAVAKHTVMSEKTLQDAARPLLPRGQKPGRSIKAPLIAAFGLLAIFSVCLRLLPTQEDDTSREDGSHKPPSWSWNDCARLDVPMDWQNPSDKERVILGVTRLPARSTMNPLPPVFVNPGGPGGSGVYLVQKAGSVLQAIVGDNQDIISWDPRGVGVSTPRIECWGTPEKRQLWAMQDAGVVDEREGLVYDTYSRGIAYSRACEGALNETDILAHISTAYHARDMLEILDQTGHAKLRYWGFSYGTALGGAFAGLFPDRVERLVSDGNVDYKEWFGGGLRNYLSDADKVFDAFDTACHAAGRDKCALWASSPEAVQRRRSSLLQALKIRPVLIPANARSSGPELPERVTYTRLQRLTRALVYNPVYNAPALARVYAALEQGDGLPFYDIVVLLEKQQQGGGSKLLCSLTDTPATMPLETPAEPDALAGIMCADARAAESLDEFEAYTEDLRRSSRWMGATHADFGAACVGKTVGSKWRFSTDDIKADTSFPILYIGNIADNVTPLASARNNSALFPSSAVLVQKSYGHCSLAAPSTCTVRHIRAYFQNGTLPAAGTECEQDYDLFELPSPKEFAVRKRGGGEEEVDELERAAYQLSRNADVVMHRGPYRL</sequence>
<dbReference type="EMBL" id="LCWV01000003">
    <property type="protein sequence ID" value="PWI74899.1"/>
    <property type="molecule type" value="Genomic_DNA"/>
</dbReference>
<dbReference type="InterPro" id="IPR029058">
    <property type="entry name" value="AB_hydrolase_fold"/>
</dbReference>
<feature type="region of interest" description="Disordered" evidence="3">
    <location>
        <begin position="851"/>
        <end position="870"/>
    </location>
</feature>
<evidence type="ECO:0000259" key="4">
    <source>
        <dbReference type="PROSITE" id="PS50048"/>
    </source>
</evidence>
<evidence type="ECO:0000313" key="5">
    <source>
        <dbReference type="EMBL" id="PWI74899.1"/>
    </source>
</evidence>
<organism evidence="5 6">
    <name type="scientific">Purpureocillium lilacinum</name>
    <name type="common">Paecilomyces lilacinus</name>
    <dbReference type="NCBI Taxonomy" id="33203"/>
    <lineage>
        <taxon>Eukaryota</taxon>
        <taxon>Fungi</taxon>
        <taxon>Dikarya</taxon>
        <taxon>Ascomycota</taxon>
        <taxon>Pezizomycotina</taxon>
        <taxon>Sordariomycetes</taxon>
        <taxon>Hypocreomycetidae</taxon>
        <taxon>Hypocreales</taxon>
        <taxon>Ophiocordycipitaceae</taxon>
        <taxon>Purpureocillium</taxon>
    </lineage>
</organism>
<reference evidence="5 6" key="1">
    <citation type="journal article" date="2016" name="Front. Microbiol.">
        <title>Genome and transcriptome sequences reveal the specific parasitism of the nematophagous Purpureocillium lilacinum 36-1.</title>
        <authorList>
            <person name="Xie J."/>
            <person name="Li S."/>
            <person name="Mo C."/>
            <person name="Xiao X."/>
            <person name="Peng D."/>
            <person name="Wang G."/>
            <person name="Xiao Y."/>
        </authorList>
    </citation>
    <scope>NUCLEOTIDE SEQUENCE [LARGE SCALE GENOMIC DNA]</scope>
    <source>
        <strain evidence="5 6">36-1</strain>
    </source>
</reference>
<dbReference type="CDD" id="cd00067">
    <property type="entry name" value="GAL4"/>
    <property type="match status" value="1"/>
</dbReference>
<feature type="region of interest" description="Disordered" evidence="3">
    <location>
        <begin position="374"/>
        <end position="394"/>
    </location>
</feature>
<dbReference type="GO" id="GO:0000981">
    <property type="term" value="F:DNA-binding transcription factor activity, RNA polymerase II-specific"/>
    <property type="evidence" value="ECO:0007669"/>
    <property type="project" value="InterPro"/>
</dbReference>
<accession>A0A2U3EK72</accession>
<dbReference type="InterPro" id="IPR000073">
    <property type="entry name" value="AB_hydrolase_1"/>
</dbReference>